<protein>
    <recommendedName>
        <fullName evidence="7">NADP-dependent oxidoreductase domain-containing protein</fullName>
    </recommendedName>
</protein>
<feature type="active site" description="Proton donor" evidence="4">
    <location>
        <position position="63"/>
    </location>
</feature>
<organism evidence="8 9">
    <name type="scientific">Pseudopithomyces chartarum</name>
    <dbReference type="NCBI Taxonomy" id="1892770"/>
    <lineage>
        <taxon>Eukaryota</taxon>
        <taxon>Fungi</taxon>
        <taxon>Dikarya</taxon>
        <taxon>Ascomycota</taxon>
        <taxon>Pezizomycotina</taxon>
        <taxon>Dothideomycetes</taxon>
        <taxon>Pleosporomycetidae</taxon>
        <taxon>Pleosporales</taxon>
        <taxon>Massarineae</taxon>
        <taxon>Didymosphaeriaceae</taxon>
        <taxon>Pseudopithomyces</taxon>
    </lineage>
</organism>
<dbReference type="GO" id="GO:0016616">
    <property type="term" value="F:oxidoreductase activity, acting on the CH-OH group of donors, NAD or NADP as acceptor"/>
    <property type="evidence" value="ECO:0007669"/>
    <property type="project" value="UniProtKB-ARBA"/>
</dbReference>
<dbReference type="Gene3D" id="3.20.20.100">
    <property type="entry name" value="NADP-dependent oxidoreductase domain"/>
    <property type="match status" value="1"/>
</dbReference>
<dbReference type="FunFam" id="3.20.20.100:FF:000002">
    <property type="entry name" value="2,5-diketo-D-gluconic acid reductase A"/>
    <property type="match status" value="1"/>
</dbReference>
<comment type="caution">
    <text evidence="8">The sequence shown here is derived from an EMBL/GenBank/DDBJ whole genome shotgun (WGS) entry which is preliminary data.</text>
</comment>
<feature type="binding site" evidence="5">
    <location>
        <position position="121"/>
    </location>
    <ligand>
        <name>substrate</name>
    </ligand>
</feature>
<evidence type="ECO:0000256" key="2">
    <source>
        <dbReference type="ARBA" id="ARBA00022857"/>
    </source>
</evidence>
<dbReference type="CDD" id="cd19120">
    <property type="entry name" value="AKR_AKR3C2-3"/>
    <property type="match status" value="1"/>
</dbReference>
<feature type="site" description="Lowers pKa of active site Tyr" evidence="6">
    <location>
        <position position="88"/>
    </location>
</feature>
<evidence type="ECO:0000256" key="1">
    <source>
        <dbReference type="ARBA" id="ARBA00007905"/>
    </source>
</evidence>
<evidence type="ECO:0000256" key="5">
    <source>
        <dbReference type="PIRSR" id="PIRSR000097-2"/>
    </source>
</evidence>
<dbReference type="AlphaFoldDB" id="A0AAN6RLX0"/>
<dbReference type="PANTHER" id="PTHR43827:SF3">
    <property type="entry name" value="NADP-DEPENDENT OXIDOREDUCTASE DOMAIN-CONTAINING PROTEIN"/>
    <property type="match status" value="1"/>
</dbReference>
<dbReference type="InterPro" id="IPR036812">
    <property type="entry name" value="NAD(P)_OxRdtase_dom_sf"/>
</dbReference>
<dbReference type="Proteomes" id="UP001280581">
    <property type="component" value="Unassembled WGS sequence"/>
</dbReference>
<dbReference type="Pfam" id="PF00248">
    <property type="entry name" value="Aldo_ket_red"/>
    <property type="match status" value="1"/>
</dbReference>
<evidence type="ECO:0000313" key="8">
    <source>
        <dbReference type="EMBL" id="KAK3216667.1"/>
    </source>
</evidence>
<proteinExistence type="inferred from homology"/>
<dbReference type="PIRSF" id="PIRSF000097">
    <property type="entry name" value="AKR"/>
    <property type="match status" value="1"/>
</dbReference>
<evidence type="ECO:0000256" key="4">
    <source>
        <dbReference type="PIRSR" id="PIRSR000097-1"/>
    </source>
</evidence>
<dbReference type="InterPro" id="IPR020471">
    <property type="entry name" value="AKR"/>
</dbReference>
<dbReference type="SUPFAM" id="SSF51430">
    <property type="entry name" value="NAD(P)-linked oxidoreductase"/>
    <property type="match status" value="1"/>
</dbReference>
<evidence type="ECO:0000256" key="6">
    <source>
        <dbReference type="PIRSR" id="PIRSR000097-3"/>
    </source>
</evidence>
<evidence type="ECO:0000259" key="7">
    <source>
        <dbReference type="Pfam" id="PF00248"/>
    </source>
</evidence>
<dbReference type="PANTHER" id="PTHR43827">
    <property type="entry name" value="2,5-DIKETO-D-GLUCONIC ACID REDUCTASE"/>
    <property type="match status" value="1"/>
</dbReference>
<dbReference type="InterPro" id="IPR018170">
    <property type="entry name" value="Aldo/ket_reductase_CS"/>
</dbReference>
<keyword evidence="3" id="KW-0560">Oxidoreductase</keyword>
<dbReference type="GO" id="GO:0016652">
    <property type="term" value="F:oxidoreductase activity, acting on NAD(P)H as acceptor"/>
    <property type="evidence" value="ECO:0007669"/>
    <property type="project" value="InterPro"/>
</dbReference>
<accession>A0AAN6RLX0</accession>
<keyword evidence="9" id="KW-1185">Reference proteome</keyword>
<reference evidence="8 9" key="1">
    <citation type="submission" date="2021-02" db="EMBL/GenBank/DDBJ databases">
        <title>Genome assembly of Pseudopithomyces chartarum.</title>
        <authorList>
            <person name="Jauregui R."/>
            <person name="Singh J."/>
            <person name="Voisey C."/>
        </authorList>
    </citation>
    <scope>NUCLEOTIDE SEQUENCE [LARGE SCALE GENOMIC DNA]</scope>
    <source>
        <strain evidence="8 9">AGR01</strain>
    </source>
</reference>
<gene>
    <name evidence="8" type="ORF">GRF29_1g568478</name>
</gene>
<dbReference type="InterPro" id="IPR023210">
    <property type="entry name" value="NADP_OxRdtase_dom"/>
</dbReference>
<dbReference type="EMBL" id="WVTA01000001">
    <property type="protein sequence ID" value="KAK3216667.1"/>
    <property type="molecule type" value="Genomic_DNA"/>
</dbReference>
<name>A0AAN6RLX0_9PLEO</name>
<sequence>MANLNLTIPSLKLNDGASIPMLGYGVGTAWGKKDESKIDQAIVDAVKMAIGLGYYHLDGAQSYKNETELGRGIKESGVDRSKLFVTTKIAEPTGQPGNIESTLKESLKKLQLDYVDLYLIHSPFWAKSEQDLQSTWAEMEALQQSGLAKTIGVSNYRPQDLEAVLKTAKVKPAVNQIEFHPYLQRIELLEFHKKHGIATTAYGPLSAVTKAAPGPVDDIMDKLVKKYAVSPGEISLRWCIDQDVVPITTSSKEQRLSDYLRAATFKLTPAEIKQINEAGQPKHYRGFWTHKFGPESRL</sequence>
<keyword evidence="2" id="KW-0521">NADP</keyword>
<dbReference type="PROSITE" id="PS00062">
    <property type="entry name" value="ALDOKETO_REDUCTASE_2"/>
    <property type="match status" value="1"/>
</dbReference>
<comment type="similarity">
    <text evidence="1">Belongs to the aldo/keto reductase family.</text>
</comment>
<feature type="domain" description="NADP-dependent oxidoreductase" evidence="7">
    <location>
        <begin position="26"/>
        <end position="278"/>
    </location>
</feature>
<dbReference type="InterPro" id="IPR044494">
    <property type="entry name" value="AKR3C2/3"/>
</dbReference>
<evidence type="ECO:0000313" key="9">
    <source>
        <dbReference type="Proteomes" id="UP001280581"/>
    </source>
</evidence>
<evidence type="ECO:0000256" key="3">
    <source>
        <dbReference type="ARBA" id="ARBA00023002"/>
    </source>
</evidence>
<dbReference type="PRINTS" id="PR00069">
    <property type="entry name" value="ALDKETRDTASE"/>
</dbReference>